<evidence type="ECO:0000256" key="1">
    <source>
        <dbReference type="ARBA" id="ARBA00010520"/>
    </source>
</evidence>
<dbReference type="AlphaFoldDB" id="A0A1E3PSQ7"/>
<feature type="compositionally biased region" description="Polar residues" evidence="3">
    <location>
        <begin position="242"/>
        <end position="262"/>
    </location>
</feature>
<feature type="region of interest" description="Disordered" evidence="3">
    <location>
        <begin position="58"/>
        <end position="100"/>
    </location>
</feature>
<organism evidence="4 5">
    <name type="scientific">Nadsonia fulvescens var. elongata DSM 6958</name>
    <dbReference type="NCBI Taxonomy" id="857566"/>
    <lineage>
        <taxon>Eukaryota</taxon>
        <taxon>Fungi</taxon>
        <taxon>Dikarya</taxon>
        <taxon>Ascomycota</taxon>
        <taxon>Saccharomycotina</taxon>
        <taxon>Dipodascomycetes</taxon>
        <taxon>Dipodascales</taxon>
        <taxon>Dipodascales incertae sedis</taxon>
        <taxon>Nadsonia</taxon>
    </lineage>
</organism>
<reference evidence="4 5" key="1">
    <citation type="journal article" date="2016" name="Proc. Natl. Acad. Sci. U.S.A.">
        <title>Comparative genomics of biotechnologically important yeasts.</title>
        <authorList>
            <person name="Riley R."/>
            <person name="Haridas S."/>
            <person name="Wolfe K.H."/>
            <person name="Lopes M.R."/>
            <person name="Hittinger C.T."/>
            <person name="Goeker M."/>
            <person name="Salamov A.A."/>
            <person name="Wisecaver J.H."/>
            <person name="Long T.M."/>
            <person name="Calvey C.H."/>
            <person name="Aerts A.L."/>
            <person name="Barry K.W."/>
            <person name="Choi C."/>
            <person name="Clum A."/>
            <person name="Coughlan A.Y."/>
            <person name="Deshpande S."/>
            <person name="Douglass A.P."/>
            <person name="Hanson S.J."/>
            <person name="Klenk H.-P."/>
            <person name="LaButti K.M."/>
            <person name="Lapidus A."/>
            <person name="Lindquist E.A."/>
            <person name="Lipzen A.M."/>
            <person name="Meier-Kolthoff J.P."/>
            <person name="Ohm R.A."/>
            <person name="Otillar R.P."/>
            <person name="Pangilinan J.L."/>
            <person name="Peng Y."/>
            <person name="Rokas A."/>
            <person name="Rosa C.A."/>
            <person name="Scheuner C."/>
            <person name="Sibirny A.A."/>
            <person name="Slot J.C."/>
            <person name="Stielow J.B."/>
            <person name="Sun H."/>
            <person name="Kurtzman C.P."/>
            <person name="Blackwell M."/>
            <person name="Grigoriev I.V."/>
            <person name="Jeffries T.W."/>
        </authorList>
    </citation>
    <scope>NUCLEOTIDE SEQUENCE [LARGE SCALE GENOMIC DNA]</scope>
    <source>
        <strain evidence="4 5">DSM 6958</strain>
    </source>
</reference>
<dbReference type="InterPro" id="IPR006760">
    <property type="entry name" value="Endosulphine"/>
</dbReference>
<dbReference type="Pfam" id="PF04667">
    <property type="entry name" value="Endosulfine"/>
    <property type="match status" value="1"/>
</dbReference>
<dbReference type="Proteomes" id="UP000095009">
    <property type="component" value="Unassembled WGS sequence"/>
</dbReference>
<dbReference type="STRING" id="857566.A0A1E3PSQ7"/>
<feature type="compositionally biased region" description="Low complexity" evidence="3">
    <location>
        <begin position="145"/>
        <end position="166"/>
    </location>
</feature>
<comment type="similarity">
    <text evidence="1 2">Belongs to the endosulfine family.</text>
</comment>
<sequence>MAQHNVDLQTLSPAEQRIYKLYGKLPTRSDLLTSKLNDRKYFDSGDYAMSKAIAAANNSYQPETAPEPRISSVSENTPPQSMQDGDSPVDPLTIIPRANTNPEFNSHFAFGRNAEDIYGHNKHSRTFSSSSDSNQCFVNTASCFSTSPTSPSTRGSYLSSSSSPVSAGFHRRPSNTPHPLDVPNVGKQHPSPEIISQLQCKTGNTVDCDSTITSISGDGTVLSVPRRMSNVNSFIPPPGLRESTNTSVGSASNGFHSVSYKS</sequence>
<keyword evidence="5" id="KW-1185">Reference proteome</keyword>
<evidence type="ECO:0000313" key="5">
    <source>
        <dbReference type="Proteomes" id="UP000095009"/>
    </source>
</evidence>
<accession>A0A1E3PSQ7</accession>
<dbReference type="GO" id="GO:0005737">
    <property type="term" value="C:cytoplasm"/>
    <property type="evidence" value="ECO:0007669"/>
    <property type="project" value="TreeGrafter"/>
</dbReference>
<gene>
    <name evidence="4" type="ORF">NADFUDRAFT_81301</name>
</gene>
<feature type="region of interest" description="Disordered" evidence="3">
    <location>
        <begin position="233"/>
        <end position="262"/>
    </location>
</feature>
<feature type="compositionally biased region" description="Polar residues" evidence="3">
    <location>
        <begin position="71"/>
        <end position="84"/>
    </location>
</feature>
<evidence type="ECO:0000256" key="3">
    <source>
        <dbReference type="SAM" id="MobiDB-lite"/>
    </source>
</evidence>
<protein>
    <recommendedName>
        <fullName evidence="2">mRNA stability protein</fullName>
    </recommendedName>
</protein>
<feature type="region of interest" description="Disordered" evidence="3">
    <location>
        <begin position="145"/>
        <end position="179"/>
    </location>
</feature>
<name>A0A1E3PSQ7_9ASCO</name>
<dbReference type="OrthoDB" id="5949865at2759"/>
<dbReference type="GO" id="GO:0004864">
    <property type="term" value="F:protein phosphatase inhibitor activity"/>
    <property type="evidence" value="ECO:0007669"/>
    <property type="project" value="TreeGrafter"/>
</dbReference>
<evidence type="ECO:0000313" key="4">
    <source>
        <dbReference type="EMBL" id="ODQ68294.1"/>
    </source>
</evidence>
<dbReference type="EMBL" id="KV454406">
    <property type="protein sequence ID" value="ODQ68294.1"/>
    <property type="molecule type" value="Genomic_DNA"/>
</dbReference>
<dbReference type="PANTHER" id="PTHR10358:SF6">
    <property type="entry name" value="ENDOSULFINE, ISOFORM A"/>
    <property type="match status" value="1"/>
</dbReference>
<dbReference type="PANTHER" id="PTHR10358">
    <property type="entry name" value="ENDOSULFINE"/>
    <property type="match status" value="1"/>
</dbReference>
<proteinExistence type="inferred from homology"/>
<comment type="function">
    <text evidence="2">Plays an essential role in initiation of the G0 program by preventing the degradation of specific nutrient-regulated mRNAs via the 5'-3' mRNA decay pathway.</text>
</comment>
<evidence type="ECO:0000256" key="2">
    <source>
        <dbReference type="RuleBase" id="RU363120"/>
    </source>
</evidence>